<accession>A0ABP0R763</accession>
<sequence length="884" mass="98772">MRILFFSHTSSHIGGVETWLDRASSHLSKQGFEPITGLVRGLATNDPDRFKRYHPQLETVEVDGRGLDAEGRVRALERCIRRIRPDAVIPLGIIEGNDATIRRKASGQSVRLIAQAQGNLPEMLADLHDYRDSIDQVVCPGALTTKYLREVAGFEHDRTQHIQNGADCASHARDNGGAPPRIRLGYVGRMTQRDKRVLDLPVLCTELDRRNVNFSLTIAGDGPCRAELLDRLKPVSQHVEYLGPQSHENLYKEVFPNLDVLLLFSDSEAFGIVLAEAMMNGVVPVTSRYLGFESERLVVDGVNGLAFPVGDMSTAATHINRLADSPEELRTLSKRALEHANGRYTWQRCLSEWEDCLRKVIERPVKPPAAPRRIPRNNGRLDRLHVPAACTDAVRRLRRLLVGPAVPPGGEEWPLFHRHHSPDRLREIEEACWRLEADSFRAYCEKSAPSSISGGIAESRGLATWLDYLLPGLTSYGWRATLGLVEGPRAHRVDSYLAAHPYEDVVRIPCSTGTPRGRRYAVERTIRRLTPSIVASVNIPDAIVATNQYRIRTKADVRTVMTCHGIQSDLFTDMQLLRDQLDAVVCTNRLACHLAASFGSISEERVYYAPYGTDVPPLRQRRLSSPFTIAYSGRLEQEQKRVHDIPKILAELVRRDIPYHLLVAGSGPEESCLRETLGKQVSNGRVTFLGQLPAKDLPRRLYDLADALLLPSSWETGPIVVWEALSHGLPIVSSNYVGCGREAALCHGENCLMFDVGDTKTAARRIAVLQTDHALWSRLRINGWEMVNDRYSIRASLAHWNRVLNKVLALSPQDRPPASTLEQTMKSRLDRLLGPTLAEHVRRVSGRIGPDNGPGSEWPHALTAAMIDQAEFLQTAQRGDFRQL</sequence>
<dbReference type="PANTHER" id="PTHR12526">
    <property type="entry name" value="GLYCOSYLTRANSFERASE"/>
    <property type="match status" value="1"/>
</dbReference>
<name>A0ABP0R763_9DINO</name>
<evidence type="ECO:0000313" key="4">
    <source>
        <dbReference type="EMBL" id="CAK9096438.1"/>
    </source>
</evidence>
<dbReference type="EMBL" id="CAXAMM010040952">
    <property type="protein sequence ID" value="CAK9096438.1"/>
    <property type="molecule type" value="Genomic_DNA"/>
</dbReference>
<evidence type="ECO:0000313" key="3">
    <source>
        <dbReference type="EMBL" id="CAK9096407.1"/>
    </source>
</evidence>
<keyword evidence="1" id="KW-0328">Glycosyltransferase</keyword>
<dbReference type="PANTHER" id="PTHR12526:SF630">
    <property type="entry name" value="GLYCOSYLTRANSFERASE"/>
    <property type="match status" value="1"/>
</dbReference>
<proteinExistence type="predicted"/>
<protein>
    <submittedName>
        <fullName evidence="3">N-acetyl-alpha-D-glucosaminyl L-malate synthase (GlcNAc-Mal synthase) (L-malic acid glycosyltransferase BshA)</fullName>
    </submittedName>
</protein>
<evidence type="ECO:0000259" key="2">
    <source>
        <dbReference type="Pfam" id="PF00534"/>
    </source>
</evidence>
<dbReference type="EMBL" id="CAXAMM010040950">
    <property type="protein sequence ID" value="CAK9096407.1"/>
    <property type="molecule type" value="Genomic_DNA"/>
</dbReference>
<evidence type="ECO:0000256" key="1">
    <source>
        <dbReference type="ARBA" id="ARBA00022676"/>
    </source>
</evidence>
<evidence type="ECO:0000313" key="5">
    <source>
        <dbReference type="Proteomes" id="UP001642464"/>
    </source>
</evidence>
<organism evidence="3 5">
    <name type="scientific">Durusdinium trenchii</name>
    <dbReference type="NCBI Taxonomy" id="1381693"/>
    <lineage>
        <taxon>Eukaryota</taxon>
        <taxon>Sar</taxon>
        <taxon>Alveolata</taxon>
        <taxon>Dinophyceae</taxon>
        <taxon>Suessiales</taxon>
        <taxon>Symbiodiniaceae</taxon>
        <taxon>Durusdinium</taxon>
    </lineage>
</organism>
<dbReference type="InterPro" id="IPR001296">
    <property type="entry name" value="Glyco_trans_1"/>
</dbReference>
<dbReference type="CDD" id="cd03801">
    <property type="entry name" value="GT4_PimA-like"/>
    <property type="match status" value="2"/>
</dbReference>
<feature type="domain" description="Glycosyl transferase family 1" evidence="2">
    <location>
        <begin position="183"/>
        <end position="336"/>
    </location>
</feature>
<reference evidence="3 5" key="1">
    <citation type="submission" date="2024-02" db="EMBL/GenBank/DDBJ databases">
        <authorList>
            <person name="Chen Y."/>
            <person name="Shah S."/>
            <person name="Dougan E. K."/>
            <person name="Thang M."/>
            <person name="Chan C."/>
        </authorList>
    </citation>
    <scope>NUCLEOTIDE SEQUENCE [LARGE SCALE GENOMIC DNA]</scope>
</reference>
<keyword evidence="5" id="KW-1185">Reference proteome</keyword>
<dbReference type="Gene3D" id="3.40.50.2000">
    <property type="entry name" value="Glycogen Phosphorylase B"/>
    <property type="match status" value="4"/>
</dbReference>
<gene>
    <name evidence="3" type="ORF">SCF082_LOCUS45260</name>
    <name evidence="4" type="ORF">SCF082_LOCUS45276</name>
</gene>
<comment type="caution">
    <text evidence="3">The sequence shown here is derived from an EMBL/GenBank/DDBJ whole genome shotgun (WGS) entry which is preliminary data.</text>
</comment>
<dbReference type="SUPFAM" id="SSF53756">
    <property type="entry name" value="UDP-Glycosyltransferase/glycogen phosphorylase"/>
    <property type="match status" value="2"/>
</dbReference>
<dbReference type="Pfam" id="PF00534">
    <property type="entry name" value="Glycos_transf_1"/>
    <property type="match status" value="2"/>
</dbReference>
<dbReference type="Proteomes" id="UP001642464">
    <property type="component" value="Unassembled WGS sequence"/>
</dbReference>
<keyword evidence="1" id="KW-0808">Transferase</keyword>
<feature type="domain" description="Glycosyl transferase family 1" evidence="2">
    <location>
        <begin position="625"/>
        <end position="781"/>
    </location>
</feature>